<name>A0A1L8RI82_9ENTE</name>
<sequence>MLGAGAMLVSLMGVKSDDELNPDYYRGPNEPLFRSKGK</sequence>
<protein>
    <submittedName>
        <fullName evidence="1">Uncharacterized protein</fullName>
    </submittedName>
</protein>
<accession>A0A1L8RI82</accession>
<evidence type="ECO:0000313" key="2">
    <source>
        <dbReference type="Proteomes" id="UP000181884"/>
    </source>
</evidence>
<reference evidence="1 2" key="1">
    <citation type="submission" date="2014-12" db="EMBL/GenBank/DDBJ databases">
        <title>Draft genome sequences of 29 type strains of Enterococci.</title>
        <authorList>
            <person name="Zhong Z."/>
            <person name="Sun Z."/>
            <person name="Liu W."/>
            <person name="Zhang W."/>
            <person name="Zhang H."/>
        </authorList>
    </citation>
    <scope>NUCLEOTIDE SEQUENCE [LARGE SCALE GENOMIC DNA]</scope>
    <source>
        <strain evidence="1 2">DSM 17029</strain>
    </source>
</reference>
<proteinExistence type="predicted"/>
<dbReference type="AlphaFoldDB" id="A0A1L8RI82"/>
<gene>
    <name evidence="1" type="ORF">RU97_GL001049</name>
</gene>
<organism evidence="1 2">
    <name type="scientific">Enterococcus canis</name>
    <dbReference type="NCBI Taxonomy" id="214095"/>
    <lineage>
        <taxon>Bacteria</taxon>
        <taxon>Bacillati</taxon>
        <taxon>Bacillota</taxon>
        <taxon>Bacilli</taxon>
        <taxon>Lactobacillales</taxon>
        <taxon>Enterococcaceae</taxon>
        <taxon>Enterococcus</taxon>
    </lineage>
</organism>
<keyword evidence="2" id="KW-1185">Reference proteome</keyword>
<dbReference type="EMBL" id="JXKH01000002">
    <property type="protein sequence ID" value="OJG19478.1"/>
    <property type="molecule type" value="Genomic_DNA"/>
</dbReference>
<dbReference type="Proteomes" id="UP000181884">
    <property type="component" value="Unassembled WGS sequence"/>
</dbReference>
<evidence type="ECO:0000313" key="1">
    <source>
        <dbReference type="EMBL" id="OJG19478.1"/>
    </source>
</evidence>
<comment type="caution">
    <text evidence="1">The sequence shown here is derived from an EMBL/GenBank/DDBJ whole genome shotgun (WGS) entry which is preliminary data.</text>
</comment>
<dbReference type="STRING" id="214095.RU97_GL001049"/>